<dbReference type="RefSeq" id="WP_039717200.1">
    <property type="nucleotide sequence ID" value="NZ_JTJC03000004.1"/>
</dbReference>
<dbReference type="SMART" id="SM00448">
    <property type="entry name" value="REC"/>
    <property type="match status" value="1"/>
</dbReference>
<dbReference type="InterPro" id="IPR011006">
    <property type="entry name" value="CheY-like_superfamily"/>
</dbReference>
<dbReference type="CDD" id="cd00156">
    <property type="entry name" value="REC"/>
    <property type="match status" value="1"/>
</dbReference>
<dbReference type="GO" id="GO:0000160">
    <property type="term" value="P:phosphorelay signal transduction system"/>
    <property type="evidence" value="ECO:0007669"/>
    <property type="project" value="InterPro"/>
</dbReference>
<dbReference type="EMBL" id="JTJC03000004">
    <property type="protein sequence ID" value="NHC36084.1"/>
    <property type="molecule type" value="Genomic_DNA"/>
</dbReference>
<accession>A0A9X5E6H9</accession>
<evidence type="ECO:0000256" key="1">
    <source>
        <dbReference type="ARBA" id="ARBA00022553"/>
    </source>
</evidence>
<evidence type="ECO:0000313" key="4">
    <source>
        <dbReference type="EMBL" id="NHC36084.1"/>
    </source>
</evidence>
<dbReference type="Pfam" id="PF00072">
    <property type="entry name" value="Response_reg"/>
    <property type="match status" value="1"/>
</dbReference>
<proteinExistence type="predicted"/>
<feature type="modified residue" description="4-aspartylphosphate" evidence="2">
    <location>
        <position position="315"/>
    </location>
</feature>
<evidence type="ECO:0000313" key="5">
    <source>
        <dbReference type="Proteomes" id="UP000031532"/>
    </source>
</evidence>
<gene>
    <name evidence="4" type="ORF">QH73_0015765</name>
</gene>
<comment type="caution">
    <text evidence="4">The sequence shown here is derived from an EMBL/GenBank/DDBJ whole genome shotgun (WGS) entry which is preliminary data.</text>
</comment>
<dbReference type="PANTHER" id="PTHR44591">
    <property type="entry name" value="STRESS RESPONSE REGULATOR PROTEIN 1"/>
    <property type="match status" value="1"/>
</dbReference>
<dbReference type="PROSITE" id="PS50110">
    <property type="entry name" value="RESPONSE_REGULATORY"/>
    <property type="match status" value="1"/>
</dbReference>
<reference evidence="4 5" key="1">
    <citation type="journal article" date="2015" name="Genome Announc.">
        <title>Draft Genome Sequence of the Terrestrial Cyanobacterium Scytonema millei VB511283, Isolated from Eastern India.</title>
        <authorList>
            <person name="Sen D."/>
            <person name="Chandrababunaidu M.M."/>
            <person name="Singh D."/>
            <person name="Sanghi N."/>
            <person name="Ghorai A."/>
            <person name="Mishra G.P."/>
            <person name="Madduluri M."/>
            <person name="Adhikary S.P."/>
            <person name="Tripathy S."/>
        </authorList>
    </citation>
    <scope>NUCLEOTIDE SEQUENCE [LARGE SCALE GENOMIC DNA]</scope>
    <source>
        <strain evidence="4 5">VB511283</strain>
    </source>
</reference>
<dbReference type="AlphaFoldDB" id="A0A9X5E6H9"/>
<dbReference type="Proteomes" id="UP000031532">
    <property type="component" value="Unassembled WGS sequence"/>
</dbReference>
<organism evidence="4 5">
    <name type="scientific">Scytonema millei VB511283</name>
    <dbReference type="NCBI Taxonomy" id="1245923"/>
    <lineage>
        <taxon>Bacteria</taxon>
        <taxon>Bacillati</taxon>
        <taxon>Cyanobacteriota</taxon>
        <taxon>Cyanophyceae</taxon>
        <taxon>Nostocales</taxon>
        <taxon>Scytonemataceae</taxon>
        <taxon>Scytonema</taxon>
    </lineage>
</organism>
<dbReference type="PANTHER" id="PTHR44591:SF23">
    <property type="entry name" value="CHEY SUBFAMILY"/>
    <property type="match status" value="1"/>
</dbReference>
<dbReference type="InterPro" id="IPR050595">
    <property type="entry name" value="Bact_response_regulator"/>
</dbReference>
<dbReference type="Gene3D" id="3.40.50.2300">
    <property type="match status" value="1"/>
</dbReference>
<name>A0A9X5E6H9_9CYAN</name>
<protein>
    <submittedName>
        <fullName evidence="4">Response regulator</fullName>
    </submittedName>
</protein>
<keyword evidence="5" id="KW-1185">Reference proteome</keyword>
<dbReference type="InterPro" id="IPR001789">
    <property type="entry name" value="Sig_transdc_resp-reg_receiver"/>
</dbReference>
<evidence type="ECO:0000259" key="3">
    <source>
        <dbReference type="PROSITE" id="PS50110"/>
    </source>
</evidence>
<sequence length="396" mass="44431">MQSNLSFSFGASELTDRLKQVFDDTLTGYWQIQLSKGERSRIPQPRYLGVVQGRVISSGIEKLAAWKPFLATLNQSIPQLRQPQAQQAFGQLQQELSSKEATPLSKIVVEMVNMKLVTHDDVTQALRQKILIDLDTYLFDYAGQAQFFSEPELVVNTPIRGFELSGLFVEAANRQSQWKQLQKYIPSLDSTLILKQEAIAAASMPTAQQQQLQNLVQPGKNLAAIARTMGKDPLEVAKFFSRLIEKGLVEIEKSANTPDNSPASAEIFIVDDSPLLIQQFRQLVEGWGYQVKYSNNALTAVQTMMESQPLAIFLDINMPGASGFDLIKQIRRQPQLASLPLVLLTAEKSVSNQWRAQWANCKFLAKPRTPAEVPTFRTDLRQMLFEIAPTTKDMVV</sequence>
<evidence type="ECO:0000256" key="2">
    <source>
        <dbReference type="PROSITE-ProRule" id="PRU00169"/>
    </source>
</evidence>
<feature type="domain" description="Response regulatory" evidence="3">
    <location>
        <begin position="266"/>
        <end position="381"/>
    </location>
</feature>
<dbReference type="OrthoDB" id="572194at2"/>
<dbReference type="SUPFAM" id="SSF52172">
    <property type="entry name" value="CheY-like"/>
    <property type="match status" value="1"/>
</dbReference>
<keyword evidence="1 2" id="KW-0597">Phosphoprotein</keyword>